<evidence type="ECO:0000256" key="2">
    <source>
        <dbReference type="ARBA" id="ARBA00022679"/>
    </source>
</evidence>
<evidence type="ECO:0000256" key="1">
    <source>
        <dbReference type="ARBA" id="ARBA00004141"/>
    </source>
</evidence>
<comment type="caution">
    <text evidence="8">The sequence shown here is derived from an EMBL/GenBank/DDBJ whole genome shotgun (WGS) entry which is preliminary data.</text>
</comment>
<evidence type="ECO:0000256" key="7">
    <source>
        <dbReference type="SAM" id="Phobius"/>
    </source>
</evidence>
<reference evidence="8 9" key="1">
    <citation type="journal article" date="2016" name="Nat. Commun.">
        <title>Thousands of microbial genomes shed light on interconnected biogeochemical processes in an aquifer system.</title>
        <authorList>
            <person name="Anantharaman K."/>
            <person name="Brown C.T."/>
            <person name="Hug L.A."/>
            <person name="Sharon I."/>
            <person name="Castelle C.J."/>
            <person name="Probst A.J."/>
            <person name="Thomas B.C."/>
            <person name="Singh A."/>
            <person name="Wilkins M.J."/>
            <person name="Karaoz U."/>
            <person name="Brodie E.L."/>
            <person name="Williams K.H."/>
            <person name="Hubbard S.S."/>
            <person name="Banfield J.F."/>
        </authorList>
    </citation>
    <scope>NUCLEOTIDE SEQUENCE [LARGE SCALE GENOMIC DNA]</scope>
</reference>
<keyword evidence="6" id="KW-0460">Magnesium</keyword>
<evidence type="ECO:0000256" key="5">
    <source>
        <dbReference type="ARBA" id="ARBA00023136"/>
    </source>
</evidence>
<keyword evidence="5 7" id="KW-0472">Membrane</keyword>
<organism evidence="8 9">
    <name type="scientific">Candidatus Kaiserbacteria bacterium RIFCSPHIGHO2_02_FULL_59_21</name>
    <dbReference type="NCBI Taxonomy" id="1798500"/>
    <lineage>
        <taxon>Bacteria</taxon>
        <taxon>Candidatus Kaiseribacteriota</taxon>
    </lineage>
</organism>
<gene>
    <name evidence="8" type="ORF">A3C21_02610</name>
</gene>
<dbReference type="GO" id="GO:0005886">
    <property type="term" value="C:plasma membrane"/>
    <property type="evidence" value="ECO:0007669"/>
    <property type="project" value="TreeGrafter"/>
</dbReference>
<dbReference type="PANTHER" id="PTHR22926">
    <property type="entry name" value="PHOSPHO-N-ACETYLMURAMOYL-PENTAPEPTIDE-TRANSFERASE"/>
    <property type="match status" value="1"/>
</dbReference>
<dbReference type="GO" id="GO:0071555">
    <property type="term" value="P:cell wall organization"/>
    <property type="evidence" value="ECO:0007669"/>
    <property type="project" value="TreeGrafter"/>
</dbReference>
<evidence type="ECO:0000256" key="3">
    <source>
        <dbReference type="ARBA" id="ARBA00022692"/>
    </source>
</evidence>
<keyword evidence="2" id="KW-0808">Transferase</keyword>
<comment type="subcellular location">
    <subcellularLocation>
        <location evidence="1">Membrane</location>
        <topology evidence="1">Multi-pass membrane protein</topology>
    </subcellularLocation>
</comment>
<feature type="transmembrane region" description="Helical" evidence="7">
    <location>
        <begin position="73"/>
        <end position="90"/>
    </location>
</feature>
<name>A0A1F6E1C8_9BACT</name>
<evidence type="ECO:0000256" key="4">
    <source>
        <dbReference type="ARBA" id="ARBA00022989"/>
    </source>
</evidence>
<dbReference type="GO" id="GO:0046872">
    <property type="term" value="F:metal ion binding"/>
    <property type="evidence" value="ECO:0007669"/>
    <property type="project" value="UniProtKB-KW"/>
</dbReference>
<feature type="transmembrane region" description="Helical" evidence="7">
    <location>
        <begin position="278"/>
        <end position="301"/>
    </location>
</feature>
<dbReference type="GO" id="GO:0016780">
    <property type="term" value="F:phosphotransferase activity, for other substituted phosphate groups"/>
    <property type="evidence" value="ECO:0007669"/>
    <property type="project" value="InterPro"/>
</dbReference>
<evidence type="ECO:0008006" key="10">
    <source>
        <dbReference type="Google" id="ProtNLM"/>
    </source>
</evidence>
<dbReference type="STRING" id="1798500.A3C21_02610"/>
<evidence type="ECO:0000256" key="6">
    <source>
        <dbReference type="PIRSR" id="PIRSR600715-1"/>
    </source>
</evidence>
<dbReference type="GO" id="GO:0044038">
    <property type="term" value="P:cell wall macromolecule biosynthetic process"/>
    <property type="evidence" value="ECO:0007669"/>
    <property type="project" value="TreeGrafter"/>
</dbReference>
<comment type="cofactor">
    <cofactor evidence="6">
        <name>Mg(2+)</name>
        <dbReference type="ChEBI" id="CHEBI:18420"/>
    </cofactor>
</comment>
<dbReference type="InterPro" id="IPR000715">
    <property type="entry name" value="Glycosyl_transferase_4"/>
</dbReference>
<sequence length="356" mass="38041">MVEDLSDIVRVLAPAFASFVVGMALTPALTHYLYKYKAWKKTPGKTALDGAPAHGFNQLHNGHEVRAPRMGGIVIWGSVLITILGIALVARFVPDAAILKLDFLSRNQTWIPLATLLVGAFVGLVDDLYVIRPGGEGLRLSYRLLIVVLLSSFIGMWFWAKLDVTAIGIPFGPPLEIGWLIAPLFVLVSLALYASGVIDGIDGLSGGIFGSVFASYSIIAFAQNQIDLAAFSAAIVGGLLAFLWYNIPPARFYMSDTGTMALTLTIATIAFMTDDLGGGVGIAVLPVIGALLAATVASNIAQVVSKKYFGMKLLRIAPLHHHLEAIGWPGYKVVMRYWVLSVVFAFLGVIIALAAA</sequence>
<feature type="transmembrane region" description="Helical" evidence="7">
    <location>
        <begin position="204"/>
        <end position="222"/>
    </location>
</feature>
<feature type="transmembrane region" description="Helical" evidence="7">
    <location>
        <begin position="110"/>
        <end position="130"/>
    </location>
</feature>
<feature type="binding site" evidence="6">
    <location>
        <position position="256"/>
    </location>
    <ligand>
        <name>Mg(2+)</name>
        <dbReference type="ChEBI" id="CHEBI:18420"/>
    </ligand>
</feature>
<feature type="transmembrane region" description="Helical" evidence="7">
    <location>
        <begin position="228"/>
        <end position="245"/>
    </location>
</feature>
<feature type="transmembrane region" description="Helical" evidence="7">
    <location>
        <begin position="252"/>
        <end position="272"/>
    </location>
</feature>
<protein>
    <recommendedName>
        <fullName evidence="10">Phospho-N-acetylmuramoyl-pentapeptide-transferase</fullName>
    </recommendedName>
</protein>
<accession>A0A1F6E1C8</accession>
<dbReference type="Pfam" id="PF00953">
    <property type="entry name" value="Glycos_transf_4"/>
    <property type="match status" value="1"/>
</dbReference>
<proteinExistence type="predicted"/>
<keyword evidence="3 7" id="KW-0812">Transmembrane</keyword>
<feature type="transmembrane region" description="Helical" evidence="7">
    <location>
        <begin position="337"/>
        <end position="355"/>
    </location>
</feature>
<feature type="transmembrane region" description="Helical" evidence="7">
    <location>
        <begin position="12"/>
        <end position="34"/>
    </location>
</feature>
<feature type="transmembrane region" description="Helical" evidence="7">
    <location>
        <begin position="142"/>
        <end position="160"/>
    </location>
</feature>
<keyword evidence="4 7" id="KW-1133">Transmembrane helix</keyword>
<dbReference type="PANTHER" id="PTHR22926:SF5">
    <property type="entry name" value="PHOSPHO-N-ACETYLMURAMOYL-PENTAPEPTIDE-TRANSFERASE HOMOLOG"/>
    <property type="match status" value="1"/>
</dbReference>
<feature type="transmembrane region" description="Helical" evidence="7">
    <location>
        <begin position="180"/>
        <end position="197"/>
    </location>
</feature>
<evidence type="ECO:0000313" key="8">
    <source>
        <dbReference type="EMBL" id="OGG67350.1"/>
    </source>
</evidence>
<dbReference type="Proteomes" id="UP000178572">
    <property type="component" value="Unassembled WGS sequence"/>
</dbReference>
<dbReference type="EMBL" id="MFLN01000013">
    <property type="protein sequence ID" value="OGG67350.1"/>
    <property type="molecule type" value="Genomic_DNA"/>
</dbReference>
<evidence type="ECO:0000313" key="9">
    <source>
        <dbReference type="Proteomes" id="UP000178572"/>
    </source>
</evidence>
<keyword evidence="6" id="KW-0479">Metal-binding</keyword>
<dbReference type="AlphaFoldDB" id="A0A1F6E1C8"/>